<evidence type="ECO:0000313" key="2">
    <source>
        <dbReference type="Proteomes" id="UP000796761"/>
    </source>
</evidence>
<dbReference type="EMBL" id="SWJQ01000096">
    <property type="protein sequence ID" value="TRZ22455.1"/>
    <property type="molecule type" value="Genomic_DNA"/>
</dbReference>
<feature type="non-terminal residue" evidence="1">
    <location>
        <position position="51"/>
    </location>
</feature>
<organism evidence="1 2">
    <name type="scientific">Zosterops borbonicus</name>
    <dbReference type="NCBI Taxonomy" id="364589"/>
    <lineage>
        <taxon>Eukaryota</taxon>
        <taxon>Metazoa</taxon>
        <taxon>Chordata</taxon>
        <taxon>Craniata</taxon>
        <taxon>Vertebrata</taxon>
        <taxon>Euteleostomi</taxon>
        <taxon>Archelosauria</taxon>
        <taxon>Archosauria</taxon>
        <taxon>Dinosauria</taxon>
        <taxon>Saurischia</taxon>
        <taxon>Theropoda</taxon>
        <taxon>Coelurosauria</taxon>
        <taxon>Aves</taxon>
        <taxon>Neognathae</taxon>
        <taxon>Neoaves</taxon>
        <taxon>Telluraves</taxon>
        <taxon>Australaves</taxon>
        <taxon>Passeriformes</taxon>
        <taxon>Sylvioidea</taxon>
        <taxon>Zosteropidae</taxon>
        <taxon>Zosterops</taxon>
    </lineage>
</organism>
<name>A0A8K1GNQ7_9PASS</name>
<gene>
    <name evidence="1" type="ORF">HGM15179_004662</name>
</gene>
<reference evidence="1" key="1">
    <citation type="submission" date="2019-04" db="EMBL/GenBank/DDBJ databases">
        <title>Genome assembly of Zosterops borbonicus 15179.</title>
        <authorList>
            <person name="Leroy T."/>
            <person name="Anselmetti Y."/>
            <person name="Tilak M.-K."/>
            <person name="Nabholz B."/>
        </authorList>
    </citation>
    <scope>NUCLEOTIDE SEQUENCE</scope>
    <source>
        <strain evidence="1">HGM_15179</strain>
        <tissue evidence="1">Muscle</tissue>
    </source>
</reference>
<dbReference type="AlphaFoldDB" id="A0A8K1GNQ7"/>
<sequence length="51" mass="5575">ICTFPPHGHISPLSFLRPKMTRQELSEVPTEALDCSCCGTPTAKTSWSLSL</sequence>
<comment type="caution">
    <text evidence="1">The sequence shown here is derived from an EMBL/GenBank/DDBJ whole genome shotgun (WGS) entry which is preliminary data.</text>
</comment>
<evidence type="ECO:0000313" key="1">
    <source>
        <dbReference type="EMBL" id="TRZ22455.1"/>
    </source>
</evidence>
<proteinExistence type="predicted"/>
<keyword evidence="2" id="KW-1185">Reference proteome</keyword>
<feature type="non-terminal residue" evidence="1">
    <location>
        <position position="1"/>
    </location>
</feature>
<dbReference type="Proteomes" id="UP000796761">
    <property type="component" value="Unassembled WGS sequence"/>
</dbReference>
<protein>
    <submittedName>
        <fullName evidence="1">Uncharacterized protein</fullName>
    </submittedName>
</protein>
<accession>A0A8K1GNQ7</accession>